<dbReference type="Pfam" id="PF00753">
    <property type="entry name" value="Lactamase_B"/>
    <property type="match status" value="1"/>
</dbReference>
<dbReference type="EMBL" id="JAMGBA010000001">
    <property type="protein sequence ID" value="MCL6698114.1"/>
    <property type="molecule type" value="Genomic_DNA"/>
</dbReference>
<feature type="domain" description="Metallo-beta-lactamase" evidence="2">
    <location>
        <begin position="158"/>
        <end position="343"/>
    </location>
</feature>
<evidence type="ECO:0000313" key="4">
    <source>
        <dbReference type="Proteomes" id="UP001203410"/>
    </source>
</evidence>
<gene>
    <name evidence="3" type="ORF">LZ496_04850</name>
</gene>
<comment type="similarity">
    <text evidence="1">Belongs to the metallo-beta-lactamase superfamily. Class-B beta-lactamase family.</text>
</comment>
<dbReference type="Gene3D" id="1.20.1270.180">
    <property type="match status" value="1"/>
</dbReference>
<dbReference type="SMART" id="SM00849">
    <property type="entry name" value="Lactamase_B"/>
    <property type="match status" value="1"/>
</dbReference>
<organism evidence="3 4">
    <name type="scientific">Sphingomonas caseinilyticus</name>
    <dbReference type="NCBI Taxonomy" id="2908205"/>
    <lineage>
        <taxon>Bacteria</taxon>
        <taxon>Pseudomonadati</taxon>
        <taxon>Pseudomonadota</taxon>
        <taxon>Alphaproteobacteria</taxon>
        <taxon>Sphingomonadales</taxon>
        <taxon>Sphingomonadaceae</taxon>
        <taxon>Sphingomonas</taxon>
    </lineage>
</organism>
<dbReference type="RefSeq" id="WP_249903453.1">
    <property type="nucleotide sequence ID" value="NZ_JAMGBA010000001.1"/>
</dbReference>
<evidence type="ECO:0000256" key="1">
    <source>
        <dbReference type="ARBA" id="ARBA00005250"/>
    </source>
</evidence>
<dbReference type="Proteomes" id="UP001203410">
    <property type="component" value="Unassembled WGS sequence"/>
</dbReference>
<keyword evidence="4" id="KW-1185">Reference proteome</keyword>
<evidence type="ECO:0000259" key="2">
    <source>
        <dbReference type="SMART" id="SM00849"/>
    </source>
</evidence>
<dbReference type="SUPFAM" id="SSF56281">
    <property type="entry name" value="Metallo-hydrolase/oxidoreductase"/>
    <property type="match status" value="1"/>
</dbReference>
<proteinExistence type="inferred from homology"/>
<accession>A0ABT0RT78</accession>
<protein>
    <submittedName>
        <fullName evidence="3">MBL fold metallo-hydrolase</fullName>
    </submittedName>
</protein>
<evidence type="ECO:0000313" key="3">
    <source>
        <dbReference type="EMBL" id="MCL6698114.1"/>
    </source>
</evidence>
<dbReference type="InterPro" id="IPR009739">
    <property type="entry name" value="LprI-like_N"/>
</dbReference>
<dbReference type="PANTHER" id="PTHR42951:SF4">
    <property type="entry name" value="ACYL-COENZYME A THIOESTERASE MBLAC2"/>
    <property type="match status" value="1"/>
</dbReference>
<dbReference type="InterPro" id="IPR036866">
    <property type="entry name" value="RibonucZ/Hydroxyglut_hydro"/>
</dbReference>
<comment type="caution">
    <text evidence="3">The sequence shown here is derived from an EMBL/GenBank/DDBJ whole genome shotgun (WGS) entry which is preliminary data.</text>
</comment>
<reference evidence="3 4" key="1">
    <citation type="submission" date="2022-05" db="EMBL/GenBank/DDBJ databases">
        <authorList>
            <person name="Jo J.-H."/>
            <person name="Im W.-T."/>
        </authorList>
    </citation>
    <scope>NUCLEOTIDE SEQUENCE [LARGE SCALE GENOMIC DNA]</scope>
    <source>
        <strain evidence="3 4">NSE70-1</strain>
    </source>
</reference>
<dbReference type="InterPro" id="IPR050855">
    <property type="entry name" value="NDM-1-like"/>
</dbReference>
<dbReference type="CDD" id="cd16282">
    <property type="entry name" value="metallo-hydrolase-like_MBL-fold"/>
    <property type="match status" value="1"/>
</dbReference>
<dbReference type="Pfam" id="PF07007">
    <property type="entry name" value="LprI"/>
    <property type="match status" value="1"/>
</dbReference>
<dbReference type="Gene3D" id="3.60.15.10">
    <property type="entry name" value="Ribonuclease Z/Hydroxyacylglutathione hydrolase-like"/>
    <property type="match status" value="1"/>
</dbReference>
<sequence length="424" mass="46167">MHLLLPLLLLEAAAQPATGRTPEEIACDNPADSDGRPFNLCVEETRFNRIQAELDAQLKLTLASVEERKGSAVAEALRNSQQAWVNRRESECQAFAATMPVTQSGRSYASCQARMTEVRIAELKLAAQPVSASPLPFTLKEIGPGVYAAIDGPERKALSNAGFVIGDDGVLVIDSLFTPEAAQALVAEIRRITPKPIKYAVNTHYHADHTGGDQVLRDAGAIIIAHKNVRGWVRTNNINLFGDRLTWELKARVESLPLPDVTTDKDLTIWLGSRKAVVSTVLGHTGGDLVVSVPDAKVLFTGDMLWRKVAPNLIDGSVEEWSATAADFVSGADAPQTRYVPGHGDVADAKDVEEFRAYLLELRRLVGEGQKAALKDDALVQHVAPKMRARFADWAISDRSIAAEVRYMNDELAGTKKRPVPEPD</sequence>
<dbReference type="PANTHER" id="PTHR42951">
    <property type="entry name" value="METALLO-BETA-LACTAMASE DOMAIN-CONTAINING"/>
    <property type="match status" value="1"/>
</dbReference>
<dbReference type="InterPro" id="IPR001279">
    <property type="entry name" value="Metallo-B-lactamas"/>
</dbReference>
<name>A0ABT0RT78_9SPHN</name>